<sequence>MMKRKPASLERDQKIARRKNWEQAAGPVNGSIMAGQFEPATEITPGALQ</sequence>
<gene>
    <name evidence="2" type="ORF">H0241_13510</name>
</gene>
<evidence type="ECO:0000313" key="3">
    <source>
        <dbReference type="Proteomes" id="UP000558284"/>
    </source>
</evidence>
<evidence type="ECO:0000256" key="1">
    <source>
        <dbReference type="SAM" id="MobiDB-lite"/>
    </source>
</evidence>
<evidence type="ECO:0000313" key="2">
    <source>
        <dbReference type="EMBL" id="MBA1141269.1"/>
    </source>
</evidence>
<organism evidence="2 3">
    <name type="scientific">Mesorhizobium neociceri</name>
    <dbReference type="NCBI Taxonomy" id="1307853"/>
    <lineage>
        <taxon>Bacteria</taxon>
        <taxon>Pseudomonadati</taxon>
        <taxon>Pseudomonadota</taxon>
        <taxon>Alphaproteobacteria</taxon>
        <taxon>Hyphomicrobiales</taxon>
        <taxon>Phyllobacteriaceae</taxon>
        <taxon>Mesorhizobium</taxon>
    </lineage>
</organism>
<protein>
    <submittedName>
        <fullName evidence="2">Uncharacterized protein</fullName>
    </submittedName>
</protein>
<proteinExistence type="predicted"/>
<dbReference type="AlphaFoldDB" id="A0A838B5W9"/>
<reference evidence="2 3" key="1">
    <citation type="submission" date="2020-07" db="EMBL/GenBank/DDBJ databases">
        <title>Definition of the novel symbiovar canariense within Mesorhizobium novociceri, a new species of genus Mesorhizobium nodulating Cicer canariense in the Caldera de Taburiente National Park (La Palma, Canary Islands).</title>
        <authorList>
            <person name="Leon-Barrios M."/>
            <person name="Perez-Yepez J."/>
            <person name="Flores-Felix J.D."/>
            <person name="Ramirez-Baena M.H."/>
            <person name="Pulido-Suarez L."/>
            <person name="Igual J.M."/>
            <person name="Velazquez E."/>
            <person name="Peix A."/>
        </authorList>
    </citation>
    <scope>NUCLEOTIDE SEQUENCE [LARGE SCALE GENOMIC DNA]</scope>
    <source>
        <strain evidence="2 3">CCANP35</strain>
    </source>
</reference>
<dbReference type="Proteomes" id="UP000558284">
    <property type="component" value="Unassembled WGS sequence"/>
</dbReference>
<name>A0A838B5W9_9HYPH</name>
<feature type="region of interest" description="Disordered" evidence="1">
    <location>
        <begin position="1"/>
        <end position="49"/>
    </location>
</feature>
<accession>A0A838B5W9</accession>
<dbReference type="RefSeq" id="WP_181058116.1">
    <property type="nucleotide sequence ID" value="NZ_JACDTY010000005.1"/>
</dbReference>
<dbReference type="EMBL" id="JACDTY010000005">
    <property type="protein sequence ID" value="MBA1141269.1"/>
    <property type="molecule type" value="Genomic_DNA"/>
</dbReference>
<comment type="caution">
    <text evidence="2">The sequence shown here is derived from an EMBL/GenBank/DDBJ whole genome shotgun (WGS) entry which is preliminary data.</text>
</comment>
<feature type="compositionally biased region" description="Basic and acidic residues" evidence="1">
    <location>
        <begin position="7"/>
        <end position="21"/>
    </location>
</feature>
<keyword evidence="3" id="KW-1185">Reference proteome</keyword>